<evidence type="ECO:0000256" key="3">
    <source>
        <dbReference type="ARBA" id="ARBA00022989"/>
    </source>
</evidence>
<gene>
    <name evidence="7" type="ORF">ACFS7Z_12400</name>
</gene>
<feature type="transmembrane region" description="Helical" evidence="5">
    <location>
        <begin position="30"/>
        <end position="47"/>
    </location>
</feature>
<evidence type="ECO:0000256" key="1">
    <source>
        <dbReference type="ARBA" id="ARBA00004127"/>
    </source>
</evidence>
<evidence type="ECO:0000313" key="7">
    <source>
        <dbReference type="EMBL" id="MFD3001170.1"/>
    </source>
</evidence>
<evidence type="ECO:0000256" key="2">
    <source>
        <dbReference type="ARBA" id="ARBA00022692"/>
    </source>
</evidence>
<keyword evidence="8" id="KW-1185">Reference proteome</keyword>
<keyword evidence="2 5" id="KW-0812">Transmembrane</keyword>
<keyword evidence="4 5" id="KW-0472">Membrane</keyword>
<proteinExistence type="predicted"/>
<evidence type="ECO:0000256" key="5">
    <source>
        <dbReference type="SAM" id="Phobius"/>
    </source>
</evidence>
<dbReference type="RefSeq" id="WP_377484966.1">
    <property type="nucleotide sequence ID" value="NZ_JBHUOX010000008.1"/>
</dbReference>
<reference evidence="8" key="1">
    <citation type="journal article" date="2019" name="Int. J. Syst. Evol. Microbiol.">
        <title>The Global Catalogue of Microorganisms (GCM) 10K type strain sequencing project: providing services to taxonomists for standard genome sequencing and annotation.</title>
        <authorList>
            <consortium name="The Broad Institute Genomics Platform"/>
            <consortium name="The Broad Institute Genome Sequencing Center for Infectious Disease"/>
            <person name="Wu L."/>
            <person name="Ma J."/>
        </authorList>
    </citation>
    <scope>NUCLEOTIDE SEQUENCE [LARGE SCALE GENOMIC DNA]</scope>
    <source>
        <strain evidence="8">KCTC 23984</strain>
    </source>
</reference>
<dbReference type="Proteomes" id="UP001597641">
    <property type="component" value="Unassembled WGS sequence"/>
</dbReference>
<feature type="transmembrane region" description="Helical" evidence="5">
    <location>
        <begin position="104"/>
        <end position="128"/>
    </location>
</feature>
<protein>
    <submittedName>
        <fullName evidence="7">YkvA family protein</fullName>
    </submittedName>
</protein>
<name>A0ABW6BTP2_9BACT</name>
<sequence length="133" mass="15103">MTQLNTLKQKTHEINTEIYALYLSYRDSRVGWHVRMLLALAIGYAISPVDLVPDLTAVFGYLDDVVIVAAGFRASYKLLTKEVRQESLLQAYEDMNSDTPTSAFAIKVVSYAWLLLISLLVVFCYKLLHMHSL</sequence>
<accession>A0ABW6BTP2</accession>
<evidence type="ECO:0000313" key="8">
    <source>
        <dbReference type="Proteomes" id="UP001597641"/>
    </source>
</evidence>
<dbReference type="Pfam" id="PF06803">
    <property type="entry name" value="DUF1232"/>
    <property type="match status" value="1"/>
</dbReference>
<evidence type="ECO:0000259" key="6">
    <source>
        <dbReference type="Pfam" id="PF06803"/>
    </source>
</evidence>
<comment type="caution">
    <text evidence="7">The sequence shown here is derived from an EMBL/GenBank/DDBJ whole genome shotgun (WGS) entry which is preliminary data.</text>
</comment>
<feature type="domain" description="DUF1232" evidence="6">
    <location>
        <begin position="35"/>
        <end position="69"/>
    </location>
</feature>
<comment type="subcellular location">
    <subcellularLocation>
        <location evidence="1">Endomembrane system</location>
        <topology evidence="1">Multi-pass membrane protein</topology>
    </subcellularLocation>
</comment>
<keyword evidence="3 5" id="KW-1133">Transmembrane helix</keyword>
<dbReference type="EMBL" id="JBHUOX010000008">
    <property type="protein sequence ID" value="MFD3001170.1"/>
    <property type="molecule type" value="Genomic_DNA"/>
</dbReference>
<organism evidence="7 8">
    <name type="scientific">Pontibacter toksunensis</name>
    <dbReference type="NCBI Taxonomy" id="1332631"/>
    <lineage>
        <taxon>Bacteria</taxon>
        <taxon>Pseudomonadati</taxon>
        <taxon>Bacteroidota</taxon>
        <taxon>Cytophagia</taxon>
        <taxon>Cytophagales</taxon>
        <taxon>Hymenobacteraceae</taxon>
        <taxon>Pontibacter</taxon>
    </lineage>
</organism>
<evidence type="ECO:0000256" key="4">
    <source>
        <dbReference type="ARBA" id="ARBA00023136"/>
    </source>
</evidence>
<dbReference type="InterPro" id="IPR010652">
    <property type="entry name" value="DUF1232"/>
</dbReference>